<proteinExistence type="predicted"/>
<gene>
    <name evidence="3" type="ORF">P5G51_018450</name>
</gene>
<feature type="domain" description="Uncharacterized protein YyaB-like PH" evidence="2">
    <location>
        <begin position="62"/>
        <end position="138"/>
    </location>
</feature>
<dbReference type="Proteomes" id="UP001228376">
    <property type="component" value="Unassembled WGS sequence"/>
</dbReference>
<feature type="transmembrane region" description="Helical" evidence="1">
    <location>
        <begin position="38"/>
        <end position="61"/>
    </location>
</feature>
<evidence type="ECO:0000313" key="4">
    <source>
        <dbReference type="Proteomes" id="UP001228376"/>
    </source>
</evidence>
<keyword evidence="1" id="KW-1133">Transmembrane helix</keyword>
<evidence type="ECO:0000259" key="2">
    <source>
        <dbReference type="Pfam" id="PF06713"/>
    </source>
</evidence>
<protein>
    <submittedName>
        <fullName evidence="3">PH domain-containing protein</fullName>
    </submittedName>
</protein>
<keyword evidence="4" id="KW-1185">Reference proteome</keyword>
<sequence>MVFRSKIDKFFVITIAITLLIILAVCIIPLVLSKSTVAETIVVLSLCALSIGLILWSAFFIRYEFFPNHLFVRGGLFRSRIPYEKITKVTPTSAIFTGYRIMSSRDGIEIFYQNATLGSVKVSPKNKSEFIAELKKHCPNVQIQD</sequence>
<comment type="caution">
    <text evidence="3">The sequence shown here is derived from an EMBL/GenBank/DDBJ whole genome shotgun (WGS) entry which is preliminary data.</text>
</comment>
<organism evidence="3 4">
    <name type="scientific">Tigheibacillus jepli</name>
    <dbReference type="NCBI Taxonomy" id="3035914"/>
    <lineage>
        <taxon>Bacteria</taxon>
        <taxon>Bacillati</taxon>
        <taxon>Bacillota</taxon>
        <taxon>Bacilli</taxon>
        <taxon>Bacillales</taxon>
        <taxon>Bacillaceae</taxon>
        <taxon>Tigheibacillus</taxon>
    </lineage>
</organism>
<dbReference type="Pfam" id="PF06713">
    <property type="entry name" value="bPH_4"/>
    <property type="match status" value="1"/>
</dbReference>
<keyword evidence="1" id="KW-0472">Membrane</keyword>
<evidence type="ECO:0000313" key="3">
    <source>
        <dbReference type="EMBL" id="MDY0407053.1"/>
    </source>
</evidence>
<evidence type="ECO:0000256" key="1">
    <source>
        <dbReference type="SAM" id="Phobius"/>
    </source>
</evidence>
<keyword evidence="1" id="KW-0812">Transmembrane</keyword>
<accession>A0ABU5CL18</accession>
<name>A0ABU5CL18_9BACI</name>
<dbReference type="InterPro" id="IPR009589">
    <property type="entry name" value="PH_YyaB-like"/>
</dbReference>
<dbReference type="RefSeq" id="WP_306065756.1">
    <property type="nucleotide sequence ID" value="NZ_JAROCA020000003.1"/>
</dbReference>
<feature type="transmembrane region" description="Helical" evidence="1">
    <location>
        <begin position="12"/>
        <end position="32"/>
    </location>
</feature>
<reference evidence="3 4" key="1">
    <citation type="submission" date="2023-10" db="EMBL/GenBank/DDBJ databases">
        <title>179-bfca-hs.</title>
        <authorList>
            <person name="Miliotis G."/>
            <person name="Sengupta P."/>
            <person name="Hameed A."/>
            <person name="Chuvochina M."/>
            <person name="Mcdonagh F."/>
            <person name="Simpson A.C."/>
            <person name="Singh N.K."/>
            <person name="Rekha P.D."/>
            <person name="Raman K."/>
            <person name="Hugenholtz P."/>
            <person name="Venkateswaran K."/>
        </authorList>
    </citation>
    <scope>NUCLEOTIDE SEQUENCE [LARGE SCALE GENOMIC DNA]</scope>
    <source>
        <strain evidence="3 4">179-BFC-A-HS</strain>
    </source>
</reference>
<dbReference type="EMBL" id="JAROCA020000003">
    <property type="protein sequence ID" value="MDY0407053.1"/>
    <property type="molecule type" value="Genomic_DNA"/>
</dbReference>